<evidence type="ECO:0000256" key="1">
    <source>
        <dbReference type="ARBA" id="ARBA00005189"/>
    </source>
</evidence>
<feature type="domain" description="Thiolase C-terminal" evidence="9">
    <location>
        <begin position="287"/>
        <end position="406"/>
    </location>
</feature>
<dbReference type="PROSITE" id="PS00099">
    <property type="entry name" value="THIOLASE_3"/>
    <property type="match status" value="1"/>
</dbReference>
<dbReference type="InterPro" id="IPR020616">
    <property type="entry name" value="Thiolase_N"/>
</dbReference>
<dbReference type="GO" id="GO:0005737">
    <property type="term" value="C:cytoplasm"/>
    <property type="evidence" value="ECO:0007669"/>
    <property type="project" value="UniProtKB-ARBA"/>
</dbReference>
<dbReference type="PROSITE" id="PS00737">
    <property type="entry name" value="THIOLASE_2"/>
    <property type="match status" value="1"/>
</dbReference>
<dbReference type="InterPro" id="IPR020617">
    <property type="entry name" value="Thiolase_C"/>
</dbReference>
<evidence type="ECO:0000256" key="2">
    <source>
        <dbReference type="ARBA" id="ARBA00010982"/>
    </source>
</evidence>
<evidence type="ECO:0000256" key="7">
    <source>
        <dbReference type="RuleBase" id="RU003557"/>
    </source>
</evidence>
<protein>
    <recommendedName>
        <fullName evidence="5">acetyl-CoA C-acyltransferase</fullName>
        <ecNumber evidence="5">2.3.1.16</ecNumber>
    </recommendedName>
</protein>
<reference evidence="10 11" key="1">
    <citation type="submission" date="2020-01" db="EMBL/GenBank/DDBJ databases">
        <title>Genomes assembled from Gulf of Kutch pelagic sediment metagenomes.</title>
        <authorList>
            <person name="Chandrashekar M."/>
            <person name="Mahajan M.S."/>
            <person name="Dave K.J."/>
            <person name="Vatsa P."/>
            <person name="Nathani N.M."/>
        </authorList>
    </citation>
    <scope>NUCLEOTIDE SEQUENCE [LARGE SCALE GENOMIC DNA]</scope>
    <source>
        <strain evidence="10">KS3-K002</strain>
    </source>
</reference>
<comment type="similarity">
    <text evidence="2 7">Belongs to the thiolase-like superfamily. Thiolase family.</text>
</comment>
<feature type="active site" description="Acyl-thioester intermediate" evidence="6">
    <location>
        <position position="98"/>
    </location>
</feature>
<organism evidence="10 11">
    <name type="scientific">Candidatus Kutchimonas denitrificans</name>
    <dbReference type="NCBI Taxonomy" id="3056748"/>
    <lineage>
        <taxon>Bacteria</taxon>
        <taxon>Pseudomonadati</taxon>
        <taxon>Gemmatimonadota</taxon>
        <taxon>Gemmatimonadia</taxon>
        <taxon>Candidatus Palauibacterales</taxon>
        <taxon>Candidatus Palauibacteraceae</taxon>
        <taxon>Candidatus Kutchimonas</taxon>
    </lineage>
</organism>
<dbReference type="GO" id="GO:0010124">
    <property type="term" value="P:phenylacetate catabolic process"/>
    <property type="evidence" value="ECO:0007669"/>
    <property type="project" value="TreeGrafter"/>
</dbReference>
<dbReference type="InterPro" id="IPR020613">
    <property type="entry name" value="Thiolase_CS"/>
</dbReference>
<evidence type="ECO:0000313" key="10">
    <source>
        <dbReference type="EMBL" id="NIR74276.1"/>
    </source>
</evidence>
<gene>
    <name evidence="10" type="ORF">GWO12_04060</name>
</gene>
<dbReference type="InterPro" id="IPR016039">
    <property type="entry name" value="Thiolase-like"/>
</dbReference>
<dbReference type="EC" id="2.3.1.16" evidence="5"/>
<comment type="pathway">
    <text evidence="1">Lipid metabolism.</text>
</comment>
<dbReference type="NCBIfam" id="TIGR01930">
    <property type="entry name" value="AcCoA-C-Actrans"/>
    <property type="match status" value="1"/>
</dbReference>
<comment type="caution">
    <text evidence="10">The sequence shown here is derived from an EMBL/GenBank/DDBJ whole genome shotgun (WGS) entry which is preliminary data.</text>
</comment>
<feature type="active site" description="Proton acceptor" evidence="6">
    <location>
        <position position="393"/>
    </location>
</feature>
<feature type="active site" description="Proton acceptor" evidence="6">
    <location>
        <position position="363"/>
    </location>
</feature>
<dbReference type="Pfam" id="PF02803">
    <property type="entry name" value="Thiolase_C"/>
    <property type="match status" value="1"/>
</dbReference>
<dbReference type="InterPro" id="IPR050215">
    <property type="entry name" value="Thiolase-like_sf_Thiolase"/>
</dbReference>
<dbReference type="PANTHER" id="PTHR43853:SF2">
    <property type="entry name" value="3-OXOADIPYL-COA_3-OXO-5,6-DEHYDROSUBERYL-COA THIOLASE"/>
    <property type="match status" value="1"/>
</dbReference>
<evidence type="ECO:0000313" key="11">
    <source>
        <dbReference type="Proteomes" id="UP000702544"/>
    </source>
</evidence>
<dbReference type="PROSITE" id="PS00098">
    <property type="entry name" value="THIOLASE_1"/>
    <property type="match status" value="1"/>
</dbReference>
<evidence type="ECO:0000256" key="6">
    <source>
        <dbReference type="PIRSR" id="PIRSR000429-1"/>
    </source>
</evidence>
<dbReference type="GO" id="GO:0006635">
    <property type="term" value="P:fatty acid beta-oxidation"/>
    <property type="evidence" value="ECO:0007669"/>
    <property type="project" value="TreeGrafter"/>
</dbReference>
<dbReference type="CDD" id="cd00751">
    <property type="entry name" value="thiolase"/>
    <property type="match status" value="1"/>
</dbReference>
<dbReference type="PANTHER" id="PTHR43853">
    <property type="entry name" value="3-KETOACYL-COA THIOLASE, PEROXISOMAL"/>
    <property type="match status" value="1"/>
</dbReference>
<sequence length="408" mass="42836">MTRTRHTPDPRDALIIDAVRTPVGRHGGALAAVRPDDLLALAIKALVERTRVPVDQIEDVIMGCANGAGEDNRNVARMSALLAGLPIEAAGLTVNRLCGSGLQAVVSAGHAIRVGEGDVFVAGGVESMSRAPFVMLKPERGYPRGAPEVADSLLGWRFVNPEMPDDWTIPLGATAEVVAERYGISRADQDVMGLESQQRALAAIEAGRFDDEIVPVPVPRRKGDPVIVDTDEHPRPDTSAEALAGLKPAFKKGGTVTAGTSSGLNDGAAALLVVSRERADALGLSGMARIVGSAVAGVAPDCMGIGPIPATRKLLERTGLTIDQIDLVELNEAFAAQALACIRELGLDWQKTNVNGGAIALGHPLGCTGARLLTTLVHEMRRREARYGLCTMCIGVGQGIATIVEREK</sequence>
<dbReference type="AlphaFoldDB" id="A0AAE4ZA02"/>
<dbReference type="InterPro" id="IPR020615">
    <property type="entry name" value="Thiolase_acyl_enz_int_AS"/>
</dbReference>
<feature type="domain" description="Thiolase N-terminal" evidence="8">
    <location>
        <begin position="14"/>
        <end position="276"/>
    </location>
</feature>
<dbReference type="PIRSF" id="PIRSF000429">
    <property type="entry name" value="Ac-CoA_Ac_transf"/>
    <property type="match status" value="1"/>
</dbReference>
<evidence type="ECO:0000256" key="5">
    <source>
        <dbReference type="ARBA" id="ARBA00024073"/>
    </source>
</evidence>
<accession>A0AAE4ZA02</accession>
<evidence type="ECO:0000256" key="4">
    <source>
        <dbReference type="ARBA" id="ARBA00023315"/>
    </source>
</evidence>
<dbReference type="Proteomes" id="UP000702544">
    <property type="component" value="Unassembled WGS sequence"/>
</dbReference>
<dbReference type="SUPFAM" id="SSF53901">
    <property type="entry name" value="Thiolase-like"/>
    <property type="match status" value="2"/>
</dbReference>
<dbReference type="FunFam" id="3.40.47.10:FF:000010">
    <property type="entry name" value="Acetyl-CoA acetyltransferase (Thiolase)"/>
    <property type="match status" value="1"/>
</dbReference>
<dbReference type="EMBL" id="JAACAK010000032">
    <property type="protein sequence ID" value="NIR74276.1"/>
    <property type="molecule type" value="Genomic_DNA"/>
</dbReference>
<keyword evidence="4 7" id="KW-0012">Acyltransferase</keyword>
<evidence type="ECO:0000259" key="9">
    <source>
        <dbReference type="Pfam" id="PF02803"/>
    </source>
</evidence>
<dbReference type="InterPro" id="IPR020610">
    <property type="entry name" value="Thiolase_AS"/>
</dbReference>
<proteinExistence type="inferred from homology"/>
<dbReference type="GO" id="GO:0003988">
    <property type="term" value="F:acetyl-CoA C-acyltransferase activity"/>
    <property type="evidence" value="ECO:0007669"/>
    <property type="project" value="UniProtKB-EC"/>
</dbReference>
<dbReference type="Gene3D" id="3.40.47.10">
    <property type="match status" value="1"/>
</dbReference>
<keyword evidence="3 7" id="KW-0808">Transferase</keyword>
<evidence type="ECO:0000256" key="3">
    <source>
        <dbReference type="ARBA" id="ARBA00022679"/>
    </source>
</evidence>
<name>A0AAE4ZA02_9BACT</name>
<dbReference type="Pfam" id="PF00108">
    <property type="entry name" value="Thiolase_N"/>
    <property type="match status" value="1"/>
</dbReference>
<evidence type="ECO:0000259" key="8">
    <source>
        <dbReference type="Pfam" id="PF00108"/>
    </source>
</evidence>
<dbReference type="InterPro" id="IPR002155">
    <property type="entry name" value="Thiolase"/>
</dbReference>